<organism evidence="1 2">
    <name type="scientific">Lyngbya aestuarii BL J</name>
    <dbReference type="NCBI Taxonomy" id="1348334"/>
    <lineage>
        <taxon>Bacteria</taxon>
        <taxon>Bacillati</taxon>
        <taxon>Cyanobacteriota</taxon>
        <taxon>Cyanophyceae</taxon>
        <taxon>Oscillatoriophycideae</taxon>
        <taxon>Oscillatoriales</taxon>
        <taxon>Microcoleaceae</taxon>
        <taxon>Lyngbya</taxon>
    </lineage>
</organism>
<dbReference type="EMBL" id="AUZM01000025">
    <property type="protein sequence ID" value="ERT07173.1"/>
    <property type="molecule type" value="Genomic_DNA"/>
</dbReference>
<name>U7QH05_9CYAN</name>
<dbReference type="Proteomes" id="UP000017127">
    <property type="component" value="Unassembled WGS sequence"/>
</dbReference>
<keyword evidence="2" id="KW-1185">Reference proteome</keyword>
<protein>
    <submittedName>
        <fullName evidence="1">Uncharacterized protein</fullName>
    </submittedName>
</protein>
<reference evidence="1 2" key="1">
    <citation type="journal article" date="2013" name="Front. Microbiol.">
        <title>Comparative genomic analyses of the cyanobacterium, Lyngbya aestuarii BL J, a powerful hydrogen producer.</title>
        <authorList>
            <person name="Kothari A."/>
            <person name="Vaughn M."/>
            <person name="Garcia-Pichel F."/>
        </authorList>
    </citation>
    <scope>NUCLEOTIDE SEQUENCE [LARGE SCALE GENOMIC DNA]</scope>
    <source>
        <strain evidence="1 2">BL J</strain>
    </source>
</reference>
<dbReference type="AlphaFoldDB" id="U7QH05"/>
<evidence type="ECO:0000313" key="2">
    <source>
        <dbReference type="Proteomes" id="UP000017127"/>
    </source>
</evidence>
<evidence type="ECO:0000313" key="1">
    <source>
        <dbReference type="EMBL" id="ERT07173.1"/>
    </source>
</evidence>
<proteinExistence type="predicted"/>
<sequence>MLLHFFRGIKLGFDFFGVKNFRQEQKPCKRNPSIFRSTLQMFLNQ</sequence>
<accession>U7QH05</accession>
<comment type="caution">
    <text evidence="1">The sequence shown here is derived from an EMBL/GenBank/DDBJ whole genome shotgun (WGS) entry which is preliminary data.</text>
</comment>
<gene>
    <name evidence="1" type="ORF">M595_2906</name>
</gene>